<dbReference type="EMBL" id="SIDB01000001">
    <property type="protein sequence ID" value="KAI3438457.1"/>
    <property type="molecule type" value="Genomic_DNA"/>
</dbReference>
<keyword evidence="2" id="KW-0732">Signal</keyword>
<evidence type="ECO:0000313" key="4">
    <source>
        <dbReference type="Proteomes" id="UP001055712"/>
    </source>
</evidence>
<feature type="compositionally biased region" description="Low complexity" evidence="1">
    <location>
        <begin position="106"/>
        <end position="117"/>
    </location>
</feature>
<name>A0A9D4Z2E5_CHLVU</name>
<feature type="region of interest" description="Disordered" evidence="1">
    <location>
        <begin position="77"/>
        <end position="130"/>
    </location>
</feature>
<feature type="region of interest" description="Disordered" evidence="1">
    <location>
        <begin position="168"/>
        <end position="247"/>
    </location>
</feature>
<gene>
    <name evidence="3" type="ORF">D9Q98_000886</name>
</gene>
<reference evidence="3" key="2">
    <citation type="submission" date="2020-11" db="EMBL/GenBank/DDBJ databases">
        <authorList>
            <person name="Cecchin M."/>
            <person name="Marcolungo L."/>
            <person name="Rossato M."/>
            <person name="Girolomoni L."/>
            <person name="Cosentino E."/>
            <person name="Cuine S."/>
            <person name="Li-Beisson Y."/>
            <person name="Delledonne M."/>
            <person name="Ballottari M."/>
        </authorList>
    </citation>
    <scope>NUCLEOTIDE SEQUENCE</scope>
    <source>
        <strain evidence="3">211/11P</strain>
        <tissue evidence="3">Whole cell</tissue>
    </source>
</reference>
<feature type="chain" id="PRO_5038537849" evidence="2">
    <location>
        <begin position="19"/>
        <end position="247"/>
    </location>
</feature>
<feature type="signal peptide" evidence="2">
    <location>
        <begin position="1"/>
        <end position="18"/>
    </location>
</feature>
<feature type="compositionally biased region" description="Acidic residues" evidence="1">
    <location>
        <begin position="175"/>
        <end position="189"/>
    </location>
</feature>
<dbReference type="AlphaFoldDB" id="A0A9D4Z2E5"/>
<feature type="compositionally biased region" description="Basic and acidic residues" evidence="1">
    <location>
        <begin position="93"/>
        <end position="103"/>
    </location>
</feature>
<proteinExistence type="predicted"/>
<evidence type="ECO:0000313" key="3">
    <source>
        <dbReference type="EMBL" id="KAI3438457.1"/>
    </source>
</evidence>
<evidence type="ECO:0000256" key="1">
    <source>
        <dbReference type="SAM" id="MobiDB-lite"/>
    </source>
</evidence>
<evidence type="ECO:0000256" key="2">
    <source>
        <dbReference type="SAM" id="SignalP"/>
    </source>
</evidence>
<comment type="caution">
    <text evidence="3">The sequence shown here is derived from an EMBL/GenBank/DDBJ whole genome shotgun (WGS) entry which is preliminary data.</text>
</comment>
<accession>A0A9D4Z2E5</accession>
<organism evidence="3 4">
    <name type="scientific">Chlorella vulgaris</name>
    <name type="common">Green alga</name>
    <dbReference type="NCBI Taxonomy" id="3077"/>
    <lineage>
        <taxon>Eukaryota</taxon>
        <taxon>Viridiplantae</taxon>
        <taxon>Chlorophyta</taxon>
        <taxon>core chlorophytes</taxon>
        <taxon>Trebouxiophyceae</taxon>
        <taxon>Chlorellales</taxon>
        <taxon>Chlorellaceae</taxon>
        <taxon>Chlorella clade</taxon>
        <taxon>Chlorella</taxon>
    </lineage>
</organism>
<dbReference type="Proteomes" id="UP001055712">
    <property type="component" value="Unassembled WGS sequence"/>
</dbReference>
<keyword evidence="4" id="KW-1185">Reference proteome</keyword>
<sequence length="247" mass="25640">MRLTLLAGLLLLVTECYAARPLQVDVADDAGGTDADWWTTTASLKAAAGGDGGSKVMVESSLLAALQARLDELEKRVSASEQHTIAQQQSEPSHGEQAARKQQPEAGAQAGDSTAAAEVEPQGTQVQQAQPAAVAANKAVEGPQVVGLGAQGQPGAAAAAAALDAGLEAEWAGAEMDEGDEEEVDEEEPETVKGWGPSTTSAGGNEQDGNDADDDQPHYDWESEADSNGEAAQEEQKRKVSWEEGYE</sequence>
<reference evidence="3" key="1">
    <citation type="journal article" date="2019" name="Plant J.">
        <title>Chlorella vulgaris genome assembly and annotation reveals the molecular basis for metabolic acclimation to high light conditions.</title>
        <authorList>
            <person name="Cecchin M."/>
            <person name="Marcolungo L."/>
            <person name="Rossato M."/>
            <person name="Girolomoni L."/>
            <person name="Cosentino E."/>
            <person name="Cuine S."/>
            <person name="Li-Beisson Y."/>
            <person name="Delledonne M."/>
            <person name="Ballottari M."/>
        </authorList>
    </citation>
    <scope>NUCLEOTIDE SEQUENCE</scope>
    <source>
        <strain evidence="3">211/11P</strain>
    </source>
</reference>
<protein>
    <submittedName>
        <fullName evidence="3">Uncharacterized protein</fullName>
    </submittedName>
</protein>
<feature type="compositionally biased region" description="Basic and acidic residues" evidence="1">
    <location>
        <begin position="234"/>
        <end position="247"/>
    </location>
</feature>
<feature type="compositionally biased region" description="Polar residues" evidence="1">
    <location>
        <begin position="79"/>
        <end position="92"/>
    </location>
</feature>